<comment type="subcellular location">
    <subcellularLocation>
        <location evidence="1">Secreted</location>
    </subcellularLocation>
</comment>
<keyword evidence="5" id="KW-1185">Reference proteome</keyword>
<evidence type="ECO:0000256" key="1">
    <source>
        <dbReference type="ARBA" id="ARBA00004613"/>
    </source>
</evidence>
<evidence type="ECO:0000313" key="5">
    <source>
        <dbReference type="Proteomes" id="UP001155500"/>
    </source>
</evidence>
<gene>
    <name evidence="4" type="ORF">A6A20_09925</name>
</gene>
<dbReference type="GO" id="GO:0005975">
    <property type="term" value="P:carbohydrate metabolic process"/>
    <property type="evidence" value="ECO:0007669"/>
    <property type="project" value="InterPro"/>
</dbReference>
<dbReference type="GO" id="GO:0005576">
    <property type="term" value="C:extracellular region"/>
    <property type="evidence" value="ECO:0007669"/>
    <property type="project" value="UniProtKB-SubCell"/>
</dbReference>
<reference evidence="4" key="1">
    <citation type="submission" date="2016-03" db="EMBL/GenBank/DDBJ databases">
        <title>Co-evolution between Pasteurellaceae and their hosts.</title>
        <authorList>
            <person name="Hansen M.J."/>
            <person name="Bojesen A.M."/>
            <person name="Planet P."/>
        </authorList>
    </citation>
    <scope>NUCLEOTIDE SEQUENCE</scope>
    <source>
        <strain evidence="4">146/S8/89</strain>
    </source>
</reference>
<evidence type="ECO:0000256" key="2">
    <source>
        <dbReference type="ARBA" id="ARBA00022729"/>
    </source>
</evidence>
<dbReference type="InterPro" id="IPR011330">
    <property type="entry name" value="Glyco_hydro/deAcase_b/a-brl"/>
</dbReference>
<dbReference type="InterPro" id="IPR051398">
    <property type="entry name" value="Polysacch_Deacetylase"/>
</dbReference>
<sequence>MLWILFIISLILLSGYLYLARRKKAFIHCLMYHHINPENNLHGVFVQDFAQQMEKLKDYQTFTFQQLKDNNYQLPANSILITFDDGYRSNYELAYPILKQFNLKATIFLNTKYIDIDDNYLTWQQIQEMYNSGLIDFQLHTHSHSLIPKNTEVTGFYDQTTSDYLKRESFNLFFKGLYHKQQHSQQFNGLPLFKFRSRLAVKGYLPHKDFITKYQNITQQKAFQQKSLKQRRLWLTQHFKQQQKHYFSPVSKKQFLAYIRDEIEQNQRLIKQYLGYNATALAYPWGQRCRTSKNYLKQLGVDTFVTTKKGANGLKLNRNSIYRLDCEAFKNIEDFNRTIHCGYGYWYYKLKKILH</sequence>
<dbReference type="AlphaFoldDB" id="A0A9X4PQU0"/>
<dbReference type="PROSITE" id="PS51677">
    <property type="entry name" value="NODB"/>
    <property type="match status" value="1"/>
</dbReference>
<dbReference type="SUPFAM" id="SSF88713">
    <property type="entry name" value="Glycoside hydrolase/deacetylase"/>
    <property type="match status" value="1"/>
</dbReference>
<organism evidence="4 5">
    <name type="scientific">Volucribacter amazonae</name>
    <dbReference type="NCBI Taxonomy" id="256731"/>
    <lineage>
        <taxon>Bacteria</taxon>
        <taxon>Pseudomonadati</taxon>
        <taxon>Pseudomonadota</taxon>
        <taxon>Gammaproteobacteria</taxon>
        <taxon>Pasteurellales</taxon>
        <taxon>Pasteurellaceae</taxon>
        <taxon>Volucribacter</taxon>
    </lineage>
</organism>
<dbReference type="EMBL" id="LWID01000001">
    <property type="protein sequence ID" value="MDG6895928.1"/>
    <property type="molecule type" value="Genomic_DNA"/>
</dbReference>
<dbReference type="Pfam" id="PF01522">
    <property type="entry name" value="Polysacc_deac_1"/>
    <property type="match status" value="1"/>
</dbReference>
<comment type="caution">
    <text evidence="4">The sequence shown here is derived from an EMBL/GenBank/DDBJ whole genome shotgun (WGS) entry which is preliminary data.</text>
</comment>
<keyword evidence="2" id="KW-0732">Signal</keyword>
<name>A0A9X4PQU0_9PAST</name>
<dbReference type="Proteomes" id="UP001155500">
    <property type="component" value="Unassembled WGS sequence"/>
</dbReference>
<dbReference type="GO" id="GO:0016810">
    <property type="term" value="F:hydrolase activity, acting on carbon-nitrogen (but not peptide) bonds"/>
    <property type="evidence" value="ECO:0007669"/>
    <property type="project" value="InterPro"/>
</dbReference>
<accession>A0A9X4PQU0</accession>
<evidence type="ECO:0000313" key="4">
    <source>
        <dbReference type="EMBL" id="MDG6895928.1"/>
    </source>
</evidence>
<protein>
    <recommendedName>
        <fullName evidence="3">NodB homology domain-containing protein</fullName>
    </recommendedName>
</protein>
<feature type="domain" description="NodB homology" evidence="3">
    <location>
        <begin position="77"/>
        <end position="148"/>
    </location>
</feature>
<dbReference type="InterPro" id="IPR002509">
    <property type="entry name" value="NODB_dom"/>
</dbReference>
<dbReference type="RefSeq" id="WP_279573289.1">
    <property type="nucleotide sequence ID" value="NZ_LWID01000001.1"/>
</dbReference>
<proteinExistence type="predicted"/>
<dbReference type="Gene3D" id="3.20.20.370">
    <property type="entry name" value="Glycoside hydrolase/deacetylase"/>
    <property type="match status" value="1"/>
</dbReference>
<evidence type="ECO:0000259" key="3">
    <source>
        <dbReference type="PROSITE" id="PS51677"/>
    </source>
</evidence>
<dbReference type="PANTHER" id="PTHR34216:SF3">
    <property type="entry name" value="POLY-BETA-1,6-N-ACETYL-D-GLUCOSAMINE N-DEACETYLASE"/>
    <property type="match status" value="1"/>
</dbReference>
<dbReference type="PANTHER" id="PTHR34216">
    <property type="match status" value="1"/>
</dbReference>